<dbReference type="SUPFAM" id="SSF47384">
    <property type="entry name" value="Homodimeric domain of signal transducing histidine kinase"/>
    <property type="match status" value="1"/>
</dbReference>
<dbReference type="SMART" id="SM00387">
    <property type="entry name" value="HATPase_c"/>
    <property type="match status" value="1"/>
</dbReference>
<dbReference type="InterPro" id="IPR004358">
    <property type="entry name" value="Sig_transdc_His_kin-like_C"/>
</dbReference>
<dbReference type="GO" id="GO:0000155">
    <property type="term" value="F:phosphorelay sensor kinase activity"/>
    <property type="evidence" value="ECO:0007669"/>
    <property type="project" value="InterPro"/>
</dbReference>
<evidence type="ECO:0000256" key="13">
    <source>
        <dbReference type="ARBA" id="ARBA00074306"/>
    </source>
</evidence>
<dbReference type="Pfam" id="PF00512">
    <property type="entry name" value="HisKA"/>
    <property type="match status" value="1"/>
</dbReference>
<keyword evidence="11" id="KW-0902">Two-component regulatory system</keyword>
<dbReference type="InterPro" id="IPR033479">
    <property type="entry name" value="dCache_1"/>
</dbReference>
<evidence type="ECO:0000256" key="4">
    <source>
        <dbReference type="ARBA" id="ARBA00012438"/>
    </source>
</evidence>
<dbReference type="Gene3D" id="6.10.340.10">
    <property type="match status" value="1"/>
</dbReference>
<reference evidence="20 21" key="1">
    <citation type="submission" date="2016-11" db="EMBL/GenBank/DDBJ databases">
        <title>Draft Genome Sequences of Nine Cyanobacterial Strains from Diverse Habitats.</title>
        <authorList>
            <person name="Zhu T."/>
            <person name="Hou S."/>
            <person name="Lu X."/>
            <person name="Hess W.R."/>
        </authorList>
    </citation>
    <scope>NUCLEOTIDE SEQUENCE [LARGE SCALE GENOMIC DNA]</scope>
    <source>
        <strain evidence="20 21">NIES-593</strain>
    </source>
</reference>
<evidence type="ECO:0000256" key="8">
    <source>
        <dbReference type="ARBA" id="ARBA00022692"/>
    </source>
</evidence>
<evidence type="ECO:0000256" key="14">
    <source>
        <dbReference type="PROSITE-ProRule" id="PRU00169"/>
    </source>
</evidence>
<dbReference type="InterPro" id="IPR005467">
    <property type="entry name" value="His_kinase_dom"/>
</dbReference>
<keyword evidence="21" id="KW-1185">Reference proteome</keyword>
<evidence type="ECO:0000256" key="5">
    <source>
        <dbReference type="ARBA" id="ARBA00022475"/>
    </source>
</evidence>
<dbReference type="InterPro" id="IPR011006">
    <property type="entry name" value="CheY-like_superfamily"/>
</dbReference>
<evidence type="ECO:0000313" key="20">
    <source>
        <dbReference type="EMBL" id="OKH21093.1"/>
    </source>
</evidence>
<dbReference type="Gene3D" id="3.40.50.2300">
    <property type="match status" value="1"/>
</dbReference>
<dbReference type="EMBL" id="MRCB01000023">
    <property type="protein sequence ID" value="OKH21093.1"/>
    <property type="molecule type" value="Genomic_DNA"/>
</dbReference>
<protein>
    <recommendedName>
        <fullName evidence="13">Circadian input-output histidine kinase CikA</fullName>
        <ecNumber evidence="4">2.7.13.3</ecNumber>
    </recommendedName>
</protein>
<evidence type="ECO:0000256" key="15">
    <source>
        <dbReference type="SAM" id="Coils"/>
    </source>
</evidence>
<dbReference type="Gene3D" id="3.30.450.20">
    <property type="entry name" value="PAS domain"/>
    <property type="match status" value="1"/>
</dbReference>
<gene>
    <name evidence="20" type="ORF">NIES593_16840</name>
</gene>
<comment type="similarity">
    <text evidence="3">In the N-terminal section; belongs to the phytochrome family.</text>
</comment>
<evidence type="ECO:0000256" key="1">
    <source>
        <dbReference type="ARBA" id="ARBA00000085"/>
    </source>
</evidence>
<dbReference type="STRING" id="1921803.NIES593_16840"/>
<dbReference type="SMART" id="SM00304">
    <property type="entry name" value="HAMP"/>
    <property type="match status" value="1"/>
</dbReference>
<dbReference type="InterPro" id="IPR003661">
    <property type="entry name" value="HisK_dim/P_dom"/>
</dbReference>
<evidence type="ECO:0000256" key="10">
    <source>
        <dbReference type="ARBA" id="ARBA00022989"/>
    </source>
</evidence>
<keyword evidence="15" id="KW-0175">Coiled coil</keyword>
<evidence type="ECO:0000256" key="9">
    <source>
        <dbReference type="ARBA" id="ARBA00022777"/>
    </source>
</evidence>
<dbReference type="CDD" id="cd00082">
    <property type="entry name" value="HisKA"/>
    <property type="match status" value="1"/>
</dbReference>
<dbReference type="SMART" id="SM00388">
    <property type="entry name" value="HisKA"/>
    <property type="match status" value="1"/>
</dbReference>
<dbReference type="Proteomes" id="UP000186868">
    <property type="component" value="Unassembled WGS sequence"/>
</dbReference>
<evidence type="ECO:0000259" key="17">
    <source>
        <dbReference type="PROSITE" id="PS50109"/>
    </source>
</evidence>
<evidence type="ECO:0000313" key="21">
    <source>
        <dbReference type="Proteomes" id="UP000186868"/>
    </source>
</evidence>
<organism evidence="20 21">
    <name type="scientific">Hydrococcus rivularis NIES-593</name>
    <dbReference type="NCBI Taxonomy" id="1921803"/>
    <lineage>
        <taxon>Bacteria</taxon>
        <taxon>Bacillati</taxon>
        <taxon>Cyanobacteriota</taxon>
        <taxon>Cyanophyceae</taxon>
        <taxon>Pleurocapsales</taxon>
        <taxon>Hydrococcaceae</taxon>
        <taxon>Hydrococcus</taxon>
    </lineage>
</organism>
<keyword evidence="7" id="KW-0808">Transferase</keyword>
<evidence type="ECO:0000259" key="19">
    <source>
        <dbReference type="PROSITE" id="PS50885"/>
    </source>
</evidence>
<dbReference type="GO" id="GO:0005886">
    <property type="term" value="C:plasma membrane"/>
    <property type="evidence" value="ECO:0007669"/>
    <property type="project" value="UniProtKB-SubCell"/>
</dbReference>
<dbReference type="AlphaFoldDB" id="A0A1U7HBY9"/>
<comment type="caution">
    <text evidence="20">The sequence shown here is derived from an EMBL/GenBank/DDBJ whole genome shotgun (WGS) entry which is preliminary data.</text>
</comment>
<dbReference type="RefSeq" id="WP_073600691.1">
    <property type="nucleotide sequence ID" value="NZ_MRCB01000023.1"/>
</dbReference>
<evidence type="ECO:0000256" key="3">
    <source>
        <dbReference type="ARBA" id="ARBA00006402"/>
    </source>
</evidence>
<keyword evidence="10 16" id="KW-1133">Transmembrane helix</keyword>
<comment type="catalytic activity">
    <reaction evidence="1">
        <text>ATP + protein L-histidine = ADP + protein N-phospho-L-histidine.</text>
        <dbReference type="EC" id="2.7.13.3"/>
    </reaction>
</comment>
<dbReference type="PANTHER" id="PTHR45339">
    <property type="entry name" value="HYBRID SIGNAL TRANSDUCTION HISTIDINE KINASE J"/>
    <property type="match status" value="1"/>
</dbReference>
<dbReference type="Pfam" id="PF02518">
    <property type="entry name" value="HATPase_c"/>
    <property type="match status" value="1"/>
</dbReference>
<dbReference type="PROSITE" id="PS50109">
    <property type="entry name" value="HIS_KIN"/>
    <property type="match status" value="1"/>
</dbReference>
<keyword evidence="12 16" id="KW-0472">Membrane</keyword>
<dbReference type="PRINTS" id="PR00344">
    <property type="entry name" value="BCTRLSENSOR"/>
</dbReference>
<keyword evidence="8 16" id="KW-0812">Transmembrane</keyword>
<dbReference type="Gene3D" id="1.10.287.130">
    <property type="match status" value="1"/>
</dbReference>
<feature type="domain" description="Histidine kinase" evidence="17">
    <location>
        <begin position="461"/>
        <end position="687"/>
    </location>
</feature>
<dbReference type="PROSITE" id="PS50110">
    <property type="entry name" value="RESPONSE_REGULATORY"/>
    <property type="match status" value="1"/>
</dbReference>
<dbReference type="Pfam" id="PF00072">
    <property type="entry name" value="Response_reg"/>
    <property type="match status" value="1"/>
</dbReference>
<dbReference type="FunFam" id="3.30.565.10:FF:000010">
    <property type="entry name" value="Sensor histidine kinase RcsC"/>
    <property type="match status" value="1"/>
</dbReference>
<dbReference type="SUPFAM" id="SSF52172">
    <property type="entry name" value="CheY-like"/>
    <property type="match status" value="1"/>
</dbReference>
<dbReference type="CDD" id="cd06225">
    <property type="entry name" value="HAMP"/>
    <property type="match status" value="1"/>
</dbReference>
<evidence type="ECO:0000256" key="7">
    <source>
        <dbReference type="ARBA" id="ARBA00022679"/>
    </source>
</evidence>
<dbReference type="EC" id="2.7.13.3" evidence="4"/>
<dbReference type="InterPro" id="IPR003594">
    <property type="entry name" value="HATPase_dom"/>
</dbReference>
<dbReference type="SUPFAM" id="SSF158472">
    <property type="entry name" value="HAMP domain-like"/>
    <property type="match status" value="1"/>
</dbReference>
<dbReference type="OrthoDB" id="581426at2"/>
<name>A0A1U7HBY9_9CYAN</name>
<evidence type="ECO:0000259" key="18">
    <source>
        <dbReference type="PROSITE" id="PS50110"/>
    </source>
</evidence>
<dbReference type="Pfam" id="PF02743">
    <property type="entry name" value="dCache_1"/>
    <property type="match status" value="1"/>
</dbReference>
<dbReference type="CDD" id="cd12913">
    <property type="entry name" value="PDC1_MCP_like"/>
    <property type="match status" value="1"/>
</dbReference>
<feature type="transmembrane region" description="Helical" evidence="16">
    <location>
        <begin position="349"/>
        <end position="371"/>
    </location>
</feature>
<proteinExistence type="inferred from homology"/>
<dbReference type="InterPro" id="IPR003660">
    <property type="entry name" value="HAMP_dom"/>
</dbReference>
<evidence type="ECO:0000256" key="11">
    <source>
        <dbReference type="ARBA" id="ARBA00023012"/>
    </source>
</evidence>
<dbReference type="InterPro" id="IPR036097">
    <property type="entry name" value="HisK_dim/P_sf"/>
</dbReference>
<dbReference type="InterPro" id="IPR001789">
    <property type="entry name" value="Sig_transdc_resp-reg_receiver"/>
</dbReference>
<dbReference type="PANTHER" id="PTHR45339:SF1">
    <property type="entry name" value="HYBRID SIGNAL TRANSDUCTION HISTIDINE KINASE J"/>
    <property type="match status" value="1"/>
</dbReference>
<feature type="transmembrane region" description="Helical" evidence="16">
    <location>
        <begin position="17"/>
        <end position="38"/>
    </location>
</feature>
<evidence type="ECO:0000256" key="12">
    <source>
        <dbReference type="ARBA" id="ARBA00023136"/>
    </source>
</evidence>
<dbReference type="CDD" id="cd16922">
    <property type="entry name" value="HATPase_EvgS-ArcB-TorS-like"/>
    <property type="match status" value="1"/>
</dbReference>
<dbReference type="SMART" id="SM00448">
    <property type="entry name" value="REC"/>
    <property type="match status" value="1"/>
</dbReference>
<evidence type="ECO:0000256" key="6">
    <source>
        <dbReference type="ARBA" id="ARBA00022553"/>
    </source>
</evidence>
<keyword evidence="5" id="KW-1003">Cell membrane</keyword>
<accession>A0A1U7HBY9</accession>
<feature type="coiled-coil region" evidence="15">
    <location>
        <begin position="413"/>
        <end position="440"/>
    </location>
</feature>
<evidence type="ECO:0000256" key="2">
    <source>
        <dbReference type="ARBA" id="ARBA00004651"/>
    </source>
</evidence>
<dbReference type="Gene3D" id="3.30.565.10">
    <property type="entry name" value="Histidine kinase-like ATPase, C-terminal domain"/>
    <property type="match status" value="1"/>
</dbReference>
<keyword evidence="9 20" id="KW-0418">Kinase</keyword>
<keyword evidence="6 14" id="KW-0597">Phosphoprotein</keyword>
<sequence length="836" mass="94095">MSGLIEKNLEKTSLRRLLIIPFVLQVFAAVGLTGYFSWRNGQKAIDDLASQLQQEASLRIDQHLDSYLAVPHQINQINEHAVRLGLLQLNDLEKLGQYFWKQMKVFPIGYINYGDAKGHFIGVERLNNGELRIVEDASESSTRDNIYETDNYGKRVRLIESVDVGADHREEDWYKGAAEAGKPLWSSIYQWEDKPEVLSISLSYPVHNLKGQFLGVIGVDLILSQISQYLRLIKFSPGSRIFIVERNGLLVASSSREQPYIVVEKEARRLNVFNSKEPPIRATAEYLRDLFGNFNGIKSARQLDFRSNGERQFVQVTPWQDKYGLDWLVVVVTPESDFMAQIDANTRTTILLCLGALAIATVLGIYTSRWISQPILHLSKASQAIASGQLDQQVRVEGASELRTLARSFNQMAQQLKESFTELQKTNAELEIRVEQRTAQFKKAVQAAEAANRAKGQFLANISQELRTSLNSVIGYSNLLMNDRALSPQQAKGAEIIQRSSTQLLTLINDILDFSKAETSKVELELSDFHFPSFLEEICSIIEMRSQEKKLLFQCQTTDDLPTGVRADEKRLRQVLMNLLGNAVKFTDQGQILFKVSAIGTENAIASLPQQQIRFQIIDTGIGIDPSDLEKIFQPFEPIGDRERLRGGIGMGLAMSKQLLELMGSQLQVISQPGQGSIFWFEIALPVVEIASTTQANAIARVKGYLGNRRKILVADDKQENRSLLHSWLDPLGFEVVMAKDGEQGLTVARQLKPDLIITDLFMGVKTGLMMAREIRQTDEIKDVPIIAVSASTAEMIEEASRRVGCNTFLPKPIDEQKLLVLLQKYLQLEWIYEGQ</sequence>
<evidence type="ECO:0000256" key="16">
    <source>
        <dbReference type="SAM" id="Phobius"/>
    </source>
</evidence>
<feature type="domain" description="HAMP" evidence="19">
    <location>
        <begin position="369"/>
        <end position="421"/>
    </location>
</feature>
<comment type="subcellular location">
    <subcellularLocation>
        <location evidence="2">Cell membrane</location>
        <topology evidence="2">Multi-pass membrane protein</topology>
    </subcellularLocation>
</comment>
<dbReference type="PROSITE" id="PS50885">
    <property type="entry name" value="HAMP"/>
    <property type="match status" value="1"/>
</dbReference>
<dbReference type="SUPFAM" id="SSF55874">
    <property type="entry name" value="ATPase domain of HSP90 chaperone/DNA topoisomerase II/histidine kinase"/>
    <property type="match status" value="1"/>
</dbReference>
<feature type="domain" description="Response regulatory" evidence="18">
    <location>
        <begin position="711"/>
        <end position="827"/>
    </location>
</feature>
<dbReference type="CDD" id="cd17546">
    <property type="entry name" value="REC_hyHK_CKI1_RcsC-like"/>
    <property type="match status" value="1"/>
</dbReference>
<dbReference type="Pfam" id="PF00672">
    <property type="entry name" value="HAMP"/>
    <property type="match status" value="1"/>
</dbReference>
<dbReference type="InterPro" id="IPR036890">
    <property type="entry name" value="HATPase_C_sf"/>
</dbReference>
<feature type="modified residue" description="4-aspartylphosphate" evidence="14">
    <location>
        <position position="760"/>
    </location>
</feature>